<reference evidence="2" key="1">
    <citation type="journal article" date="2007" name="Plant Cell">
        <title>Dothideomycete-plant interactions illuminated by genome sequencing and EST analysis of the wheat pathogen Stagonospora nodorum.</title>
        <authorList>
            <person name="Hane J.K."/>
            <person name="Lowe R.G."/>
            <person name="Solomon P.S."/>
            <person name="Tan K.C."/>
            <person name="Schoch C.L."/>
            <person name="Spatafora J.W."/>
            <person name="Crous P.W."/>
            <person name="Kodira C."/>
            <person name="Birren B.W."/>
            <person name="Galagan J.E."/>
            <person name="Torriani S.F."/>
            <person name="McDonald B.A."/>
            <person name="Oliver R.P."/>
        </authorList>
    </citation>
    <scope>NUCLEOTIDE SEQUENCE [LARGE SCALE GENOMIC DNA]</scope>
    <source>
        <strain evidence="2">SN15 / ATCC MYA-4574 / FGSC 10173</strain>
    </source>
</reference>
<proteinExistence type="predicted"/>
<dbReference type="Proteomes" id="UP000001055">
    <property type="component" value="Unassembled WGS sequence"/>
</dbReference>
<dbReference type="AlphaFoldDB" id="Q0U0C8"/>
<dbReference type="InParanoid" id="Q0U0C8"/>
<accession>Q0U0C8</accession>
<dbReference type="VEuPathDB" id="FungiDB:JI435_146340"/>
<gene>
    <name evidence="1" type="ORF">SNOG_14634</name>
</gene>
<evidence type="ECO:0008006" key="3">
    <source>
        <dbReference type="Google" id="ProtNLM"/>
    </source>
</evidence>
<evidence type="ECO:0000313" key="2">
    <source>
        <dbReference type="Proteomes" id="UP000001055"/>
    </source>
</evidence>
<dbReference type="KEGG" id="pno:SNOG_14634"/>
<dbReference type="GeneID" id="5981744"/>
<dbReference type="RefSeq" id="XP_001804818.1">
    <property type="nucleotide sequence ID" value="XM_001804766.1"/>
</dbReference>
<organism evidence="1 2">
    <name type="scientific">Phaeosphaeria nodorum (strain SN15 / ATCC MYA-4574 / FGSC 10173)</name>
    <name type="common">Glume blotch fungus</name>
    <name type="synonym">Parastagonospora nodorum</name>
    <dbReference type="NCBI Taxonomy" id="321614"/>
    <lineage>
        <taxon>Eukaryota</taxon>
        <taxon>Fungi</taxon>
        <taxon>Dikarya</taxon>
        <taxon>Ascomycota</taxon>
        <taxon>Pezizomycotina</taxon>
        <taxon>Dothideomycetes</taxon>
        <taxon>Pleosporomycetidae</taxon>
        <taxon>Pleosporales</taxon>
        <taxon>Pleosporineae</taxon>
        <taxon>Phaeosphaeriaceae</taxon>
        <taxon>Parastagonospora</taxon>
    </lineage>
</organism>
<dbReference type="EMBL" id="CH445357">
    <property type="protein sequence ID" value="EAT77826.2"/>
    <property type="molecule type" value="Genomic_DNA"/>
</dbReference>
<name>Q0U0C8_PHANO</name>
<evidence type="ECO:0000313" key="1">
    <source>
        <dbReference type="EMBL" id="EAT77826.2"/>
    </source>
</evidence>
<protein>
    <recommendedName>
        <fullName evidence="3">F-box domain-containing protein</fullName>
    </recommendedName>
</protein>
<sequence>MLNTRHFSVKLSGFACAGFARTQKAVGVQCPNECFEKVAATIKYVFRTSILLIDALPFSLLTTLLLSRGKPQLEIITTSTSKHNQTVRAPFLEVINMDLQTPTFHPWKRLPQELKFMVLLHRLLLPGLITVINHPSHSARSLLKLILTNKATKAIALDVYYGENMFCFMRKNSPDYCRPDKLHWEWKLPNPAFLIRVRNIEVVIKASVDTGFKMAWDDKFRTEWPYLFLDERKPATAPASNWQKHFTNVTQLKIVVEFAPHPTLTCLDSCLASCVKEMRGCELKSCLGKSKSRSEAYTVLKHPNVMVFVKRQLRLQFAKLWRLEAEAPKMHLKLLPRSQNCMSMIKLGQL</sequence>